<dbReference type="InterPro" id="IPR025874">
    <property type="entry name" value="DZR"/>
</dbReference>
<sequence>MARTITQRLSAELDRTSKGTVYLYAEYDLHPDISSFSISFPNTLSPEETNGFSHTGRQCRWTGGGIDPWIRFRLNTDQTSSGGYDFVDTGEWAIFKCPPLNWSWQYSGRKFDFSKSYDVRQEGIISSDGNIVYLGPYSEKRFRAGGQLFRLAIPEPASLQASISDVRSSLSFAARNLDVGGKNDEVVVVAAPSSVDWGWGGLQSGANGFWAVDTSRVDNANNTWVHEYVHTRQEWQRHESTDWLVEGTTNYYAALLTLRQGHISFSRFHQYLMTDHDRGSVLVDKSQWTSPNAFYSKGRRVLAALDAEIRVETDGNYSFEDVFEAINATEGSFTHGDLRQTIRQAVGLNLDDWLAKYVESSAVPVVPDDESLFVDEAPPTPPEPESEEPETEEPESDPEEPESVEPEVEEPESDPEEPESEELEVEEPESDPEEPESVEPEVEEPESEPEDQTDECPVCESPVGTDDEFCTTCGTALDRQCPVCGRDVTDEPYCRECGTEIQETCGLCGHRVHSSDRYCPNCGTDLS</sequence>
<feature type="region of interest" description="Disordered" evidence="1">
    <location>
        <begin position="367"/>
        <end position="460"/>
    </location>
</feature>
<feature type="compositionally biased region" description="Acidic residues" evidence="1">
    <location>
        <begin position="384"/>
        <end position="454"/>
    </location>
</feature>
<keyword evidence="4" id="KW-1185">Reference proteome</keyword>
<dbReference type="SUPFAM" id="SSF55486">
    <property type="entry name" value="Metalloproteases ('zincins'), catalytic domain"/>
    <property type="match status" value="1"/>
</dbReference>
<protein>
    <recommendedName>
        <fullName evidence="2">DZANK-type domain-containing protein</fullName>
    </recommendedName>
</protein>
<dbReference type="Pfam" id="PF12773">
    <property type="entry name" value="DZR"/>
    <property type="match status" value="1"/>
</dbReference>
<proteinExistence type="predicted"/>
<evidence type="ECO:0000256" key="1">
    <source>
        <dbReference type="SAM" id="MobiDB-lite"/>
    </source>
</evidence>
<evidence type="ECO:0000259" key="2">
    <source>
        <dbReference type="Pfam" id="PF12773"/>
    </source>
</evidence>
<gene>
    <name evidence="3" type="ORF">GJR99_16535</name>
</gene>
<reference evidence="3 4" key="1">
    <citation type="submission" date="2019-11" db="EMBL/GenBank/DDBJ databases">
        <title>Whole genome sequence of Haloferax sp. MBLA0078.</title>
        <authorList>
            <person name="Seo M.-J."/>
            <person name="Cho E.-S."/>
        </authorList>
    </citation>
    <scope>NUCLEOTIDE SEQUENCE [LARGE SCALE GENOMIC DNA]</scope>
    <source>
        <strain evidence="3 4">MBLA0078</strain>
    </source>
</reference>
<name>A0A6A8GBP4_9EURY</name>
<organism evidence="3 4">
    <name type="scientific">Haloferax marinum</name>
    <dbReference type="NCBI Taxonomy" id="2666143"/>
    <lineage>
        <taxon>Archaea</taxon>
        <taxon>Methanobacteriati</taxon>
        <taxon>Methanobacteriota</taxon>
        <taxon>Stenosarchaea group</taxon>
        <taxon>Halobacteria</taxon>
        <taxon>Halobacteriales</taxon>
        <taxon>Haloferacaceae</taxon>
        <taxon>Haloferax</taxon>
    </lineage>
</organism>
<comment type="caution">
    <text evidence="3">The sequence shown here is derived from an EMBL/GenBank/DDBJ whole genome shotgun (WGS) entry which is preliminary data.</text>
</comment>
<evidence type="ECO:0000313" key="4">
    <source>
        <dbReference type="Proteomes" id="UP000443423"/>
    </source>
</evidence>
<dbReference type="Proteomes" id="UP000443423">
    <property type="component" value="Unassembled WGS sequence"/>
</dbReference>
<dbReference type="AlphaFoldDB" id="A0A6A8GBP4"/>
<dbReference type="EMBL" id="WKJQ01000003">
    <property type="protein sequence ID" value="MRW98175.1"/>
    <property type="molecule type" value="Genomic_DNA"/>
</dbReference>
<feature type="domain" description="DZANK-type" evidence="2">
    <location>
        <begin position="456"/>
        <end position="489"/>
    </location>
</feature>
<dbReference type="InterPro" id="IPR027268">
    <property type="entry name" value="Peptidase_M4/M1_CTD_sf"/>
</dbReference>
<evidence type="ECO:0000313" key="3">
    <source>
        <dbReference type="EMBL" id="MRW98175.1"/>
    </source>
</evidence>
<dbReference type="Gene3D" id="1.10.390.10">
    <property type="entry name" value="Neutral Protease Domain 2"/>
    <property type="match status" value="1"/>
</dbReference>
<accession>A0A6A8GBP4</accession>